<evidence type="ECO:0000259" key="4">
    <source>
        <dbReference type="PROSITE" id="PS50222"/>
    </source>
</evidence>
<organism evidence="5 6">
    <name type="scientific">Acrobeloides nanus</name>
    <dbReference type="NCBI Taxonomy" id="290746"/>
    <lineage>
        <taxon>Eukaryota</taxon>
        <taxon>Metazoa</taxon>
        <taxon>Ecdysozoa</taxon>
        <taxon>Nematoda</taxon>
        <taxon>Chromadorea</taxon>
        <taxon>Rhabditida</taxon>
        <taxon>Tylenchina</taxon>
        <taxon>Cephalobomorpha</taxon>
        <taxon>Cephaloboidea</taxon>
        <taxon>Cephalobidae</taxon>
        <taxon>Acrobeloides</taxon>
    </lineage>
</organism>
<keyword evidence="1" id="KW-0479">Metal-binding</keyword>
<accession>A0A914C003</accession>
<dbReference type="InterPro" id="IPR002048">
    <property type="entry name" value="EF_hand_dom"/>
</dbReference>
<evidence type="ECO:0000313" key="5">
    <source>
        <dbReference type="Proteomes" id="UP000887540"/>
    </source>
</evidence>
<dbReference type="SMART" id="SM00054">
    <property type="entry name" value="EFh"/>
    <property type="match status" value="3"/>
</dbReference>
<evidence type="ECO:0000256" key="2">
    <source>
        <dbReference type="ARBA" id="ARBA00022737"/>
    </source>
</evidence>
<dbReference type="PROSITE" id="PS50222">
    <property type="entry name" value="EF_HAND_2"/>
    <property type="match status" value="3"/>
</dbReference>
<dbReference type="GO" id="GO:0005509">
    <property type="term" value="F:calcium ion binding"/>
    <property type="evidence" value="ECO:0007669"/>
    <property type="project" value="InterPro"/>
</dbReference>
<sequence>MSEPDFKKQAAYQAQQTNDPIEKLRLKCLARGPAGIKELGRTFKIYDDNENKTLDFDEFYKGIRDYGLKISEQEAKAAFQTIDRDKTGSINFDEFLEALRPPMSKNRIALIEQAFKKLDKTGDGVVTVADMEGVYDHRKHPQFVSGEKTKDEVFKMFLANFETRGNVDGKVKFSQNEKIKN</sequence>
<keyword evidence="2" id="KW-0677">Repeat</keyword>
<feature type="domain" description="EF-hand" evidence="4">
    <location>
        <begin position="106"/>
        <end position="141"/>
    </location>
</feature>
<feature type="domain" description="EF-hand" evidence="4">
    <location>
        <begin position="34"/>
        <end position="69"/>
    </location>
</feature>
<evidence type="ECO:0000256" key="1">
    <source>
        <dbReference type="ARBA" id="ARBA00022723"/>
    </source>
</evidence>
<keyword evidence="3" id="KW-0106">Calcium</keyword>
<dbReference type="SUPFAM" id="SSF47473">
    <property type="entry name" value="EF-hand"/>
    <property type="match status" value="1"/>
</dbReference>
<dbReference type="InterPro" id="IPR011992">
    <property type="entry name" value="EF-hand-dom_pair"/>
</dbReference>
<evidence type="ECO:0000313" key="6">
    <source>
        <dbReference type="WBParaSite" id="ACRNAN_Path_1361.g5348.t1"/>
    </source>
</evidence>
<dbReference type="Pfam" id="PF13202">
    <property type="entry name" value="EF-hand_5"/>
    <property type="match status" value="1"/>
</dbReference>
<dbReference type="Proteomes" id="UP000887540">
    <property type="component" value="Unplaced"/>
</dbReference>
<dbReference type="InterPro" id="IPR051581">
    <property type="entry name" value="Ca-bind"/>
</dbReference>
<dbReference type="Pfam" id="PF13499">
    <property type="entry name" value="EF-hand_7"/>
    <property type="match status" value="1"/>
</dbReference>
<dbReference type="PANTHER" id="PTHR34524">
    <property type="entry name" value="CALCYPHOSIN"/>
    <property type="match status" value="1"/>
</dbReference>
<protein>
    <submittedName>
        <fullName evidence="6">EF-hand domain-containing protein</fullName>
    </submittedName>
</protein>
<keyword evidence="5" id="KW-1185">Reference proteome</keyword>
<reference evidence="6" key="1">
    <citation type="submission" date="2022-11" db="UniProtKB">
        <authorList>
            <consortium name="WormBaseParasite"/>
        </authorList>
    </citation>
    <scope>IDENTIFICATION</scope>
</reference>
<dbReference type="InterPro" id="IPR018247">
    <property type="entry name" value="EF_Hand_1_Ca_BS"/>
</dbReference>
<feature type="domain" description="EF-hand" evidence="4">
    <location>
        <begin position="70"/>
        <end position="105"/>
    </location>
</feature>
<dbReference type="Gene3D" id="1.10.238.10">
    <property type="entry name" value="EF-hand"/>
    <property type="match status" value="2"/>
</dbReference>
<dbReference type="PROSITE" id="PS00018">
    <property type="entry name" value="EF_HAND_1"/>
    <property type="match status" value="2"/>
</dbReference>
<proteinExistence type="predicted"/>
<dbReference type="AlphaFoldDB" id="A0A914C003"/>
<dbReference type="WBParaSite" id="ACRNAN_Path_1361.g5348.t1">
    <property type="protein sequence ID" value="ACRNAN_Path_1361.g5348.t1"/>
    <property type="gene ID" value="ACRNAN_Path_1361.g5348"/>
</dbReference>
<dbReference type="CDD" id="cd00051">
    <property type="entry name" value="EFh"/>
    <property type="match status" value="1"/>
</dbReference>
<dbReference type="PANTHER" id="PTHR34524:SF6">
    <property type="entry name" value="CALCYPHOSINE LIKE"/>
    <property type="match status" value="1"/>
</dbReference>
<name>A0A914C003_9BILA</name>
<evidence type="ECO:0000256" key="3">
    <source>
        <dbReference type="ARBA" id="ARBA00022837"/>
    </source>
</evidence>